<dbReference type="EMBL" id="FNMX01000002">
    <property type="protein sequence ID" value="SDW24522.1"/>
    <property type="molecule type" value="Genomic_DNA"/>
</dbReference>
<evidence type="ECO:0000313" key="2">
    <source>
        <dbReference type="Proteomes" id="UP000183610"/>
    </source>
</evidence>
<proteinExistence type="predicted"/>
<comment type="caution">
    <text evidence="1">The sequence shown here is derived from an EMBL/GenBank/DDBJ whole genome shotgun (WGS) entry which is preliminary data.</text>
</comment>
<dbReference type="AlphaFoldDB" id="A0AAX2DLY2"/>
<accession>A0AAX2DLY2</accession>
<reference evidence="1 2" key="1">
    <citation type="submission" date="2016-10" db="EMBL/GenBank/DDBJ databases">
        <authorList>
            <person name="Varghese N."/>
            <person name="Submissions S."/>
        </authorList>
    </citation>
    <scope>NUCLEOTIDE SEQUENCE [LARGE SCALE GENOMIC DNA]</scope>
    <source>
        <strain evidence="1 2">ATCC 49954</strain>
    </source>
</reference>
<evidence type="ECO:0000313" key="1">
    <source>
        <dbReference type="EMBL" id="SDW24522.1"/>
    </source>
</evidence>
<name>A0AAX2DLY2_LISIV</name>
<organism evidence="1 2">
    <name type="scientific">Listeria ivanovii</name>
    <dbReference type="NCBI Taxonomy" id="1638"/>
    <lineage>
        <taxon>Bacteria</taxon>
        <taxon>Bacillati</taxon>
        <taxon>Bacillota</taxon>
        <taxon>Bacilli</taxon>
        <taxon>Bacillales</taxon>
        <taxon>Listeriaceae</taxon>
        <taxon>Listeria</taxon>
    </lineage>
</organism>
<dbReference type="RefSeq" id="WP_158423284.1">
    <property type="nucleotide sequence ID" value="NZ_FNMX01000002.1"/>
</dbReference>
<sequence length="45" mass="5116">MAKYDDGFKRKVVKDYKIGEGGYGTIAQCLLVFQLFRLLKMGGTR</sequence>
<protein>
    <submittedName>
        <fullName evidence="1">Uncharacterized protein</fullName>
    </submittedName>
</protein>
<dbReference type="Proteomes" id="UP000183610">
    <property type="component" value="Unassembled WGS sequence"/>
</dbReference>
<gene>
    <name evidence="1" type="ORF">SAMN05421782_102160</name>
</gene>